<dbReference type="EMBL" id="JBHSDT010000004">
    <property type="protein sequence ID" value="MFC4402829.1"/>
    <property type="molecule type" value="Genomic_DNA"/>
</dbReference>
<keyword evidence="3" id="KW-1185">Reference proteome</keyword>
<organism evidence="2 3">
    <name type="scientific">Gracilibacillus xinjiangensis</name>
    <dbReference type="NCBI Taxonomy" id="1193282"/>
    <lineage>
        <taxon>Bacteria</taxon>
        <taxon>Bacillati</taxon>
        <taxon>Bacillota</taxon>
        <taxon>Bacilli</taxon>
        <taxon>Bacillales</taxon>
        <taxon>Bacillaceae</taxon>
        <taxon>Gracilibacillus</taxon>
    </lineage>
</organism>
<protein>
    <submittedName>
        <fullName evidence="2">DUF4083 domain-containing protein</fullName>
    </submittedName>
</protein>
<keyword evidence="1" id="KW-0472">Membrane</keyword>
<reference evidence="3" key="1">
    <citation type="journal article" date="2019" name="Int. J. Syst. Evol. Microbiol.">
        <title>The Global Catalogue of Microorganisms (GCM) 10K type strain sequencing project: providing services to taxonomists for standard genome sequencing and annotation.</title>
        <authorList>
            <consortium name="The Broad Institute Genomics Platform"/>
            <consortium name="The Broad Institute Genome Sequencing Center for Infectious Disease"/>
            <person name="Wu L."/>
            <person name="Ma J."/>
        </authorList>
    </citation>
    <scope>NUCLEOTIDE SEQUENCE [LARGE SCALE GENOMIC DNA]</scope>
    <source>
        <strain evidence="3">CCUG 37865</strain>
    </source>
</reference>
<name>A0ABV8WTP7_9BACI</name>
<sequence>MFLELYASIGGFRIGDMLFALISFIAFLTFIVIFIVALSRKFGRKEQLQRIEDKLDQVIQEKGR</sequence>
<feature type="transmembrane region" description="Helical" evidence="1">
    <location>
        <begin position="17"/>
        <end position="38"/>
    </location>
</feature>
<dbReference type="RefSeq" id="WP_390250789.1">
    <property type="nucleotide sequence ID" value="NZ_JBHSDT010000004.1"/>
</dbReference>
<keyword evidence="1" id="KW-0812">Transmembrane</keyword>
<gene>
    <name evidence="2" type="ORF">ACFOY7_07055</name>
</gene>
<evidence type="ECO:0000313" key="2">
    <source>
        <dbReference type="EMBL" id="MFC4402829.1"/>
    </source>
</evidence>
<dbReference type="Proteomes" id="UP001595882">
    <property type="component" value="Unassembled WGS sequence"/>
</dbReference>
<keyword evidence="1" id="KW-1133">Transmembrane helix</keyword>
<accession>A0ABV8WTP7</accession>
<evidence type="ECO:0000313" key="3">
    <source>
        <dbReference type="Proteomes" id="UP001595882"/>
    </source>
</evidence>
<evidence type="ECO:0000256" key="1">
    <source>
        <dbReference type="SAM" id="Phobius"/>
    </source>
</evidence>
<comment type="caution">
    <text evidence="2">The sequence shown here is derived from an EMBL/GenBank/DDBJ whole genome shotgun (WGS) entry which is preliminary data.</text>
</comment>
<proteinExistence type="predicted"/>